<dbReference type="Pfam" id="PF07332">
    <property type="entry name" value="Phage_holin_3_6"/>
    <property type="match status" value="1"/>
</dbReference>
<name>A0A3G8YM02_9DEIO</name>
<dbReference type="EMBL" id="CP034183">
    <property type="protein sequence ID" value="AZI42166.1"/>
    <property type="molecule type" value="Genomic_DNA"/>
</dbReference>
<dbReference type="KEGG" id="dph:EHF33_04905"/>
<gene>
    <name evidence="3" type="ORF">EHF33_04905</name>
</gene>
<feature type="transmembrane region" description="Helical" evidence="2">
    <location>
        <begin position="74"/>
        <end position="97"/>
    </location>
</feature>
<dbReference type="Proteomes" id="UP000276417">
    <property type="component" value="Chromosome 1"/>
</dbReference>
<feature type="transmembrane region" description="Helical" evidence="2">
    <location>
        <begin position="41"/>
        <end position="68"/>
    </location>
</feature>
<evidence type="ECO:0000313" key="3">
    <source>
        <dbReference type="EMBL" id="AZI42166.1"/>
    </source>
</evidence>
<organism evidence="3 4">
    <name type="scientific">Deinococcus psychrotolerans</name>
    <dbReference type="NCBI Taxonomy" id="2489213"/>
    <lineage>
        <taxon>Bacteria</taxon>
        <taxon>Thermotogati</taxon>
        <taxon>Deinococcota</taxon>
        <taxon>Deinococci</taxon>
        <taxon>Deinococcales</taxon>
        <taxon>Deinococcaceae</taxon>
        <taxon>Deinococcus</taxon>
    </lineage>
</organism>
<proteinExistence type="predicted"/>
<dbReference type="OrthoDB" id="63733at2"/>
<feature type="compositionally biased region" description="Basic and acidic residues" evidence="1">
    <location>
        <begin position="235"/>
        <end position="245"/>
    </location>
</feature>
<accession>A0A3G8YM02</accession>
<dbReference type="AlphaFoldDB" id="A0A3G8YM02"/>
<sequence>MEQNKGLGGSLIDVFDAAVNLIKTEAGVLTKRATDVVKAKGIGVVLLLAATAPLTLGLIFIILALFYGLMRLGLGAWAAALFIALASFGMAGLLVVIGLGRLSAKVKDDETAESYDLKTPYTQQAGELRDDDTIVAGRASVPQGQQVGRVQEVHLHGAAKVEGVRGGKEDIVPTAPLAAGKNAGEGSIAERNSAQSSTVAHNPQHQKHGNDDAGPHVPDKSKSAPAGISVSTEPTYKDDMKKEGY</sequence>
<feature type="compositionally biased region" description="Polar residues" evidence="1">
    <location>
        <begin position="190"/>
        <end position="203"/>
    </location>
</feature>
<feature type="region of interest" description="Disordered" evidence="1">
    <location>
        <begin position="177"/>
        <end position="245"/>
    </location>
</feature>
<feature type="compositionally biased region" description="Basic and acidic residues" evidence="1">
    <location>
        <begin position="208"/>
        <end position="222"/>
    </location>
</feature>
<keyword evidence="2" id="KW-1133">Transmembrane helix</keyword>
<evidence type="ECO:0000256" key="1">
    <source>
        <dbReference type="SAM" id="MobiDB-lite"/>
    </source>
</evidence>
<evidence type="ECO:0000256" key="2">
    <source>
        <dbReference type="SAM" id="Phobius"/>
    </source>
</evidence>
<keyword evidence="4" id="KW-1185">Reference proteome</keyword>
<keyword evidence="2" id="KW-0472">Membrane</keyword>
<dbReference type="RefSeq" id="WP_124868400.1">
    <property type="nucleotide sequence ID" value="NZ_CP034183.1"/>
</dbReference>
<protein>
    <submittedName>
        <fullName evidence="3">Phage holin family protein</fullName>
    </submittedName>
</protein>
<dbReference type="InterPro" id="IPR009937">
    <property type="entry name" value="Phage_holin_3_6"/>
</dbReference>
<reference evidence="3 4" key="1">
    <citation type="submission" date="2018-11" db="EMBL/GenBank/DDBJ databases">
        <title>Deinococcus shelandsis sp. nov., isolated from South Shetland Islands soil of Antarctica.</title>
        <authorList>
            <person name="Tian J."/>
        </authorList>
    </citation>
    <scope>NUCLEOTIDE SEQUENCE [LARGE SCALE GENOMIC DNA]</scope>
    <source>
        <strain evidence="3 4">S14-83T</strain>
    </source>
</reference>
<evidence type="ECO:0000313" key="4">
    <source>
        <dbReference type="Proteomes" id="UP000276417"/>
    </source>
</evidence>
<keyword evidence="2" id="KW-0812">Transmembrane</keyword>